<keyword evidence="2" id="KW-0012">Acyltransferase</keyword>
<gene>
    <name evidence="2" type="ORF">SAMN02745823_00624</name>
</gene>
<sequence>MARLRHKVAWQILRFPAYLFLMLKFNYTCVQAPKIPYPFILVANHVTDFDPIMVGCSFGQQMYFVASEHLFRRGFVSKLLSWLVAPIARVKGSTDTVSAMNIMRALKHKSNVGLFAEGDKSWDGRTGRLHPTTGRLIKASRAALVTYKLTGGYLTSPRWSKLLRRGKMHGRMVNVYTPDRLAQMTAEEITAAIDADIYEDAYAAQRREHIRYRGKALASGLENALYACPSCAQVCRLKSEGDQFSCTCGLTARFNEYGFFEGEDLPFETVAEWDAWQEQFLRQFALTAGEEPIYEDHGQSLWRIGTDHSESLVTSGTLRLYKDRLTLGGFSVPLGKLYQMGVYGPAHIVFSAEGVNYEIKSGRMRSGRKYLTMYGILTSAASGGGANAANI</sequence>
<keyword evidence="2" id="KW-0808">Transferase</keyword>
<dbReference type="SUPFAM" id="SSF69593">
    <property type="entry name" value="Glycerol-3-phosphate (1)-acyltransferase"/>
    <property type="match status" value="1"/>
</dbReference>
<dbReference type="CDD" id="cd07989">
    <property type="entry name" value="LPLAT_AGPAT-like"/>
    <property type="match status" value="1"/>
</dbReference>
<evidence type="ECO:0000259" key="1">
    <source>
        <dbReference type="SMART" id="SM00563"/>
    </source>
</evidence>
<dbReference type="EMBL" id="FQXV01000001">
    <property type="protein sequence ID" value="SHH65071.1"/>
    <property type="molecule type" value="Genomic_DNA"/>
</dbReference>
<evidence type="ECO:0000313" key="2">
    <source>
        <dbReference type="EMBL" id="SHH65071.1"/>
    </source>
</evidence>
<keyword evidence="3" id="KW-1185">Reference proteome</keyword>
<name>A0A1M5UPZ3_9FIRM</name>
<dbReference type="AlphaFoldDB" id="A0A1M5UPZ3"/>
<dbReference type="Pfam" id="PF01553">
    <property type="entry name" value="Acyltransferase"/>
    <property type="match status" value="1"/>
</dbReference>
<dbReference type="GO" id="GO:0016746">
    <property type="term" value="F:acyltransferase activity"/>
    <property type="evidence" value="ECO:0007669"/>
    <property type="project" value="UniProtKB-KW"/>
</dbReference>
<protein>
    <submittedName>
        <fullName evidence="2">1-acyl-sn-glycerol-3-phosphate acyltransferase</fullName>
    </submittedName>
</protein>
<reference evidence="2 3" key="1">
    <citation type="submission" date="2016-11" db="EMBL/GenBank/DDBJ databases">
        <authorList>
            <person name="Jaros S."/>
            <person name="Januszkiewicz K."/>
            <person name="Wedrychowicz H."/>
        </authorList>
    </citation>
    <scope>NUCLEOTIDE SEQUENCE [LARGE SCALE GENOMIC DNA]</scope>
    <source>
        <strain evidence="2 3">DSM 10068</strain>
    </source>
</reference>
<dbReference type="OrthoDB" id="9803035at2"/>
<accession>A0A1M5UPZ3</accession>
<dbReference type="InterPro" id="IPR002123">
    <property type="entry name" value="Plipid/glycerol_acylTrfase"/>
</dbReference>
<dbReference type="RefSeq" id="WP_073076148.1">
    <property type="nucleotide sequence ID" value="NZ_FQXV01000001.1"/>
</dbReference>
<dbReference type="STRING" id="1123282.SAMN02745823_00624"/>
<proteinExistence type="predicted"/>
<evidence type="ECO:0000313" key="3">
    <source>
        <dbReference type="Proteomes" id="UP000183995"/>
    </source>
</evidence>
<dbReference type="Proteomes" id="UP000183995">
    <property type="component" value="Unassembled WGS sequence"/>
</dbReference>
<organism evidence="2 3">
    <name type="scientific">Sporobacter termitidis DSM 10068</name>
    <dbReference type="NCBI Taxonomy" id="1123282"/>
    <lineage>
        <taxon>Bacteria</taxon>
        <taxon>Bacillati</taxon>
        <taxon>Bacillota</taxon>
        <taxon>Clostridia</taxon>
        <taxon>Eubacteriales</taxon>
        <taxon>Oscillospiraceae</taxon>
        <taxon>Sporobacter</taxon>
    </lineage>
</organism>
<feature type="domain" description="Phospholipid/glycerol acyltransferase" evidence="1">
    <location>
        <begin position="39"/>
        <end position="152"/>
    </location>
</feature>
<dbReference type="SMART" id="SM00563">
    <property type="entry name" value="PlsC"/>
    <property type="match status" value="1"/>
</dbReference>